<evidence type="ECO:0000256" key="2">
    <source>
        <dbReference type="ARBA" id="ARBA00022840"/>
    </source>
</evidence>
<dbReference type="OrthoDB" id="3202170at2"/>
<keyword evidence="2" id="KW-0067">ATP-binding</keyword>
<dbReference type="InterPro" id="IPR041664">
    <property type="entry name" value="AAA_16"/>
</dbReference>
<accession>A0A2R7YZE8</accession>
<dbReference type="GO" id="GO:0005737">
    <property type="term" value="C:cytoplasm"/>
    <property type="evidence" value="ECO:0007669"/>
    <property type="project" value="TreeGrafter"/>
</dbReference>
<dbReference type="SUPFAM" id="SSF46894">
    <property type="entry name" value="C-terminal effector domain of the bipartite response regulators"/>
    <property type="match status" value="1"/>
</dbReference>
<evidence type="ECO:0000313" key="5">
    <source>
        <dbReference type="Proteomes" id="UP000244867"/>
    </source>
</evidence>
<dbReference type="PRINTS" id="PR00038">
    <property type="entry name" value="HTHLUXR"/>
</dbReference>
<dbReference type="AlphaFoldDB" id="A0A2R7YZE8"/>
<dbReference type="SUPFAM" id="SSF52540">
    <property type="entry name" value="P-loop containing nucleoside triphosphate hydrolases"/>
    <property type="match status" value="1"/>
</dbReference>
<dbReference type="InterPro" id="IPR000792">
    <property type="entry name" value="Tscrpt_reg_LuxR_C"/>
</dbReference>
<dbReference type="InterPro" id="IPR011990">
    <property type="entry name" value="TPR-like_helical_dom_sf"/>
</dbReference>
<organism evidence="4 5">
    <name type="scientific">Nocardioides currus</name>
    <dbReference type="NCBI Taxonomy" id="2133958"/>
    <lineage>
        <taxon>Bacteria</taxon>
        <taxon>Bacillati</taxon>
        <taxon>Actinomycetota</taxon>
        <taxon>Actinomycetes</taxon>
        <taxon>Propionibacteriales</taxon>
        <taxon>Nocardioidaceae</taxon>
        <taxon>Nocardioides</taxon>
    </lineage>
</organism>
<dbReference type="InterPro" id="IPR036388">
    <property type="entry name" value="WH-like_DNA-bd_sf"/>
</dbReference>
<dbReference type="InterPro" id="IPR003593">
    <property type="entry name" value="AAA+_ATPase"/>
</dbReference>
<name>A0A2R7YZE8_9ACTN</name>
<dbReference type="GO" id="GO:0003677">
    <property type="term" value="F:DNA binding"/>
    <property type="evidence" value="ECO:0007669"/>
    <property type="project" value="InterPro"/>
</dbReference>
<evidence type="ECO:0000313" key="4">
    <source>
        <dbReference type="EMBL" id="PUA81396.1"/>
    </source>
</evidence>
<evidence type="ECO:0000259" key="3">
    <source>
        <dbReference type="PROSITE" id="PS50043"/>
    </source>
</evidence>
<dbReference type="SMART" id="SM00382">
    <property type="entry name" value="AAA"/>
    <property type="match status" value="1"/>
</dbReference>
<dbReference type="InterPro" id="IPR027417">
    <property type="entry name" value="P-loop_NTPase"/>
</dbReference>
<dbReference type="Pfam" id="PF00196">
    <property type="entry name" value="GerE"/>
    <property type="match status" value="1"/>
</dbReference>
<dbReference type="PANTHER" id="PTHR16305">
    <property type="entry name" value="TESTICULAR SOLUBLE ADENYLYL CYCLASE"/>
    <property type="match status" value="1"/>
</dbReference>
<dbReference type="PANTHER" id="PTHR16305:SF35">
    <property type="entry name" value="TRANSCRIPTIONAL ACTIVATOR DOMAIN"/>
    <property type="match status" value="1"/>
</dbReference>
<dbReference type="RefSeq" id="WP_108344337.1">
    <property type="nucleotide sequence ID" value="NZ_PYXZ01000003.1"/>
</dbReference>
<feature type="domain" description="HTH luxR-type" evidence="3">
    <location>
        <begin position="843"/>
        <end position="907"/>
    </location>
</feature>
<dbReference type="EMBL" id="PYXZ01000003">
    <property type="protein sequence ID" value="PUA81396.1"/>
    <property type="molecule type" value="Genomic_DNA"/>
</dbReference>
<dbReference type="CDD" id="cd06170">
    <property type="entry name" value="LuxR_C_like"/>
    <property type="match status" value="1"/>
</dbReference>
<gene>
    <name evidence="4" type="ORF">C7S10_10315</name>
</gene>
<proteinExistence type="predicted"/>
<protein>
    <submittedName>
        <fullName evidence="4">LuxR family transcriptional regulator</fullName>
    </submittedName>
</protein>
<evidence type="ECO:0000256" key="1">
    <source>
        <dbReference type="ARBA" id="ARBA00022741"/>
    </source>
</evidence>
<dbReference type="GO" id="GO:0006355">
    <property type="term" value="P:regulation of DNA-templated transcription"/>
    <property type="evidence" value="ECO:0007669"/>
    <property type="project" value="InterPro"/>
</dbReference>
<dbReference type="InterPro" id="IPR016032">
    <property type="entry name" value="Sig_transdc_resp-reg_C-effctor"/>
</dbReference>
<keyword evidence="5" id="KW-1185">Reference proteome</keyword>
<dbReference type="GO" id="GO:0004016">
    <property type="term" value="F:adenylate cyclase activity"/>
    <property type="evidence" value="ECO:0007669"/>
    <property type="project" value="TreeGrafter"/>
</dbReference>
<comment type="caution">
    <text evidence="4">The sequence shown here is derived from an EMBL/GenBank/DDBJ whole genome shotgun (WGS) entry which is preliminary data.</text>
</comment>
<dbReference type="GO" id="GO:0005524">
    <property type="term" value="F:ATP binding"/>
    <property type="evidence" value="ECO:0007669"/>
    <property type="project" value="UniProtKB-KW"/>
</dbReference>
<dbReference type="Gene3D" id="1.10.10.10">
    <property type="entry name" value="Winged helix-like DNA-binding domain superfamily/Winged helix DNA-binding domain"/>
    <property type="match status" value="1"/>
</dbReference>
<dbReference type="PROSITE" id="PS50043">
    <property type="entry name" value="HTH_LUXR_2"/>
    <property type="match status" value="1"/>
</dbReference>
<dbReference type="SUPFAM" id="SSF48452">
    <property type="entry name" value="TPR-like"/>
    <property type="match status" value="1"/>
</dbReference>
<dbReference type="Gene3D" id="1.25.40.10">
    <property type="entry name" value="Tetratricopeptide repeat domain"/>
    <property type="match status" value="1"/>
</dbReference>
<dbReference type="Pfam" id="PF13191">
    <property type="entry name" value="AAA_16"/>
    <property type="match status" value="1"/>
</dbReference>
<keyword evidence="1" id="KW-0547">Nucleotide-binding</keyword>
<reference evidence="4 5" key="1">
    <citation type="submission" date="2018-03" db="EMBL/GenBank/DDBJ databases">
        <authorList>
            <person name="Keele B.F."/>
        </authorList>
    </citation>
    <scope>NUCLEOTIDE SEQUENCE [LARGE SCALE GENOMIC DNA]</scope>
    <source>
        <strain evidence="4 5">IB-3</strain>
    </source>
</reference>
<dbReference type="Proteomes" id="UP000244867">
    <property type="component" value="Unassembled WGS sequence"/>
</dbReference>
<sequence length="907" mass="95064">MLIGREHEQQVIDRLVSGARIGASGALAITGEPGVGKTSLLRWAEGRLDGFRVVRATGTEPEREIPFAGLLTVLRPALGLLDTIAPPQARALATALAMEEGPAADRFAIGAATLSLLCRLAEEAPVAVLFDDLHLLDRSSAGALVFAARRLSADPVAVLATARTGEADDLVDGLGGLVLTGLDRTSARALVDRLGAPVSDEQLTHVHALTGGNPLALAELAEHPATLVPTGADLPPPLSSALATSFTRRVRRLEPRARSALLVAAVCNGDLRLTAEVCTALGLDAADLGAAQEAGLADVVAGSGELTFRHPLLRAALHRDSPPEERRAAHAAVARALPESDTDRRAWHLSESLWAPDEAVASMLLGAASRAAARSAHAVASSAAERAARLSPDRDDLARRLVDAAEHSWAAGLGARALALLDEVPPLSAELAAELATRTLELRAAIAVRTGSVREAAAMLERAAAAAGSADARAVLLAQALHATLFLADGAAAGRLADDLALAAGAATSDRARAMATVAAGMGKVMSGRGGIPELRAAVPLLAASAELRSDATGVAWLLFAPLFLRDAETGRELRARVEEARARAGIGALPGLLFLVARDGATSDGWVRAAADYTEAIRLARDTGQATELAMSLSGLAWLESRRGGEEECRALAAECLALCADRELHWGQTWALFSLGDLELSLGHAAAALEHLRALDRLLTSLSVADADLAPHAELVDVLLRLGEVDEATRTAAAYAEAADAKGQPWARARAQRCLGLVAPDDFDGPFAAALSLHAQTVDRFETARTSLAYGERLRRAGRRVDARVHLRRALEDFTLLGARVWTERAASELDLTGERVPRRAVDGVESLTPQELQVALLLADGRTTREAAAALFVSPKTVEYHLRKVYTKLGIRSREELAVAVTTG</sequence>
<dbReference type="SMART" id="SM00421">
    <property type="entry name" value="HTH_LUXR"/>
    <property type="match status" value="1"/>
</dbReference>